<gene>
    <name evidence="2" type="ORF">RY831_06370</name>
</gene>
<feature type="chain" id="PRO_5047259733" description="DUF3757 domain-containing protein" evidence="1">
    <location>
        <begin position="27"/>
        <end position="167"/>
    </location>
</feature>
<proteinExistence type="predicted"/>
<reference evidence="2 3" key="1">
    <citation type="submission" date="2023-10" db="EMBL/GenBank/DDBJ databases">
        <title>Noviherbaspirillum sp. CPCC 100848 genome assembly.</title>
        <authorList>
            <person name="Li X.Y."/>
            <person name="Fang X.M."/>
        </authorList>
    </citation>
    <scope>NUCLEOTIDE SEQUENCE [LARGE SCALE GENOMIC DNA]</scope>
    <source>
        <strain evidence="2 3">CPCC 100848</strain>
    </source>
</reference>
<evidence type="ECO:0000256" key="1">
    <source>
        <dbReference type="SAM" id="SignalP"/>
    </source>
</evidence>
<comment type="caution">
    <text evidence="2">The sequence shown here is derived from an EMBL/GenBank/DDBJ whole genome shotgun (WGS) entry which is preliminary data.</text>
</comment>
<name>A0ABU6J551_9BURK</name>
<sequence>MMIAPRAIALALLLAGMFAGMSAASAQRLDTRFSCSDTRSEMGEKTIYADSGEFRLDGDAIETFRWESSLFRSTHGFDCSIDMEDGLHAEVRDETPRVTWRVSLKDAADARFQRGYDFGRRLNCTIRLEREGDSLNIRPTCPALCGSRPNFTELSVNLKTGTCRYDE</sequence>
<feature type="signal peptide" evidence="1">
    <location>
        <begin position="1"/>
        <end position="26"/>
    </location>
</feature>
<evidence type="ECO:0000313" key="2">
    <source>
        <dbReference type="EMBL" id="MEC4718762.1"/>
    </source>
</evidence>
<protein>
    <recommendedName>
        <fullName evidence="4">DUF3757 domain-containing protein</fullName>
    </recommendedName>
</protein>
<organism evidence="2 3">
    <name type="scientific">Noviherbaspirillum album</name>
    <dbReference type="NCBI Taxonomy" id="3080276"/>
    <lineage>
        <taxon>Bacteria</taxon>
        <taxon>Pseudomonadati</taxon>
        <taxon>Pseudomonadota</taxon>
        <taxon>Betaproteobacteria</taxon>
        <taxon>Burkholderiales</taxon>
        <taxon>Oxalobacteraceae</taxon>
        <taxon>Noviherbaspirillum</taxon>
    </lineage>
</organism>
<keyword evidence="1" id="KW-0732">Signal</keyword>
<dbReference type="RefSeq" id="WP_326505491.1">
    <property type="nucleotide sequence ID" value="NZ_JAWIIV010000004.1"/>
</dbReference>
<evidence type="ECO:0008006" key="4">
    <source>
        <dbReference type="Google" id="ProtNLM"/>
    </source>
</evidence>
<dbReference type="EMBL" id="JAWIIV010000004">
    <property type="protein sequence ID" value="MEC4718762.1"/>
    <property type="molecule type" value="Genomic_DNA"/>
</dbReference>
<dbReference type="Proteomes" id="UP001352263">
    <property type="component" value="Unassembled WGS sequence"/>
</dbReference>
<evidence type="ECO:0000313" key="3">
    <source>
        <dbReference type="Proteomes" id="UP001352263"/>
    </source>
</evidence>
<keyword evidence="3" id="KW-1185">Reference proteome</keyword>
<accession>A0ABU6J551</accession>